<accession>A0A9P4K5F1</accession>
<keyword evidence="8" id="KW-1185">Reference proteome</keyword>
<feature type="chain" id="PRO_5040291698" evidence="5">
    <location>
        <begin position="21"/>
        <end position="420"/>
    </location>
</feature>
<protein>
    <submittedName>
        <fullName evidence="7">Kinase-like protein</fullName>
    </submittedName>
</protein>
<dbReference type="Gene3D" id="1.10.510.10">
    <property type="entry name" value="Transferase(Phosphotransferase) domain 1"/>
    <property type="match status" value="1"/>
</dbReference>
<dbReference type="SMART" id="SM00220">
    <property type="entry name" value="S_TKc"/>
    <property type="match status" value="1"/>
</dbReference>
<evidence type="ECO:0000259" key="6">
    <source>
        <dbReference type="PROSITE" id="PS50011"/>
    </source>
</evidence>
<evidence type="ECO:0000256" key="5">
    <source>
        <dbReference type="SAM" id="SignalP"/>
    </source>
</evidence>
<dbReference type="PANTHER" id="PTHR44167">
    <property type="entry name" value="OVARIAN-SPECIFIC SERINE/THREONINE-PROTEIN KINASE LOK-RELATED"/>
    <property type="match status" value="1"/>
</dbReference>
<organism evidence="7 8">
    <name type="scientific">Lojkania enalia</name>
    <dbReference type="NCBI Taxonomy" id="147567"/>
    <lineage>
        <taxon>Eukaryota</taxon>
        <taxon>Fungi</taxon>
        <taxon>Dikarya</taxon>
        <taxon>Ascomycota</taxon>
        <taxon>Pezizomycotina</taxon>
        <taxon>Dothideomycetes</taxon>
        <taxon>Pleosporomycetidae</taxon>
        <taxon>Pleosporales</taxon>
        <taxon>Pleosporales incertae sedis</taxon>
        <taxon>Lojkania</taxon>
    </lineage>
</organism>
<dbReference type="InterPro" id="IPR011009">
    <property type="entry name" value="Kinase-like_dom_sf"/>
</dbReference>
<dbReference type="PROSITE" id="PS00107">
    <property type="entry name" value="PROTEIN_KINASE_ATP"/>
    <property type="match status" value="1"/>
</dbReference>
<dbReference type="GO" id="GO:0004674">
    <property type="term" value="F:protein serine/threonine kinase activity"/>
    <property type="evidence" value="ECO:0007669"/>
    <property type="project" value="UniProtKB-KW"/>
</dbReference>
<comment type="similarity">
    <text evidence="4">Belongs to the protein kinase superfamily.</text>
</comment>
<feature type="domain" description="Protein kinase" evidence="6">
    <location>
        <begin position="121"/>
        <end position="379"/>
    </location>
</feature>
<feature type="signal peptide" evidence="5">
    <location>
        <begin position="1"/>
        <end position="20"/>
    </location>
</feature>
<evidence type="ECO:0000256" key="3">
    <source>
        <dbReference type="PROSITE-ProRule" id="PRU10141"/>
    </source>
</evidence>
<dbReference type="Pfam" id="PF00069">
    <property type="entry name" value="Pkinase"/>
    <property type="match status" value="1"/>
</dbReference>
<keyword evidence="4" id="KW-0418">Kinase</keyword>
<dbReference type="AlphaFoldDB" id="A0A9P4K5F1"/>
<keyword evidence="4" id="KW-0808">Transferase</keyword>
<dbReference type="InterPro" id="IPR000719">
    <property type="entry name" value="Prot_kinase_dom"/>
</dbReference>
<dbReference type="SUPFAM" id="SSF56112">
    <property type="entry name" value="Protein kinase-like (PK-like)"/>
    <property type="match status" value="1"/>
</dbReference>
<dbReference type="GO" id="GO:0005634">
    <property type="term" value="C:nucleus"/>
    <property type="evidence" value="ECO:0007669"/>
    <property type="project" value="TreeGrafter"/>
</dbReference>
<name>A0A9P4K5F1_9PLEO</name>
<dbReference type="GO" id="GO:0044773">
    <property type="term" value="P:mitotic DNA damage checkpoint signaling"/>
    <property type="evidence" value="ECO:0007669"/>
    <property type="project" value="TreeGrafter"/>
</dbReference>
<keyword evidence="4" id="KW-0723">Serine/threonine-protein kinase</keyword>
<evidence type="ECO:0000256" key="1">
    <source>
        <dbReference type="ARBA" id="ARBA00022741"/>
    </source>
</evidence>
<dbReference type="InterPro" id="IPR008271">
    <property type="entry name" value="Ser/Thr_kinase_AS"/>
</dbReference>
<comment type="caution">
    <text evidence="7">The sequence shown here is derived from an EMBL/GenBank/DDBJ whole genome shotgun (WGS) entry which is preliminary data.</text>
</comment>
<keyword evidence="2 3" id="KW-0067">ATP-binding</keyword>
<evidence type="ECO:0000313" key="7">
    <source>
        <dbReference type="EMBL" id="KAF2261258.1"/>
    </source>
</evidence>
<evidence type="ECO:0000313" key="8">
    <source>
        <dbReference type="Proteomes" id="UP000800093"/>
    </source>
</evidence>
<dbReference type="PROSITE" id="PS50011">
    <property type="entry name" value="PROTEIN_KINASE_DOM"/>
    <property type="match status" value="1"/>
</dbReference>
<sequence>MSRFAPLLLSALAVTPFVNSIAVPNQLHSVSRKTLKVREPITFPTPVQVGDLVSFQNGQLLRRDNETSPFEVFALESRSDFLERDVTVKRADPVWDPPLADIDPEDYEDYAIVKCGDLGHVKVGDKIGGGGSGTIYKAIKEDNTFIAMKAVNNEKERDLEWDLMQKVGDNPNIVKLHARCKLGTNYYIAMDLVDGESLQLRINSKVYSKLEAEAPVKLVMGQIFNAIEQAHSKGVAHCDIKGDNVLMSIGEADKATVIDFGMATTETKVKDINVAGGIRAPEVENHSTEEIDPKANDVWELGTLLVSLLIGKKPWTDSNAANAKAIWSKAAPTQRKDACKKEWPEFTDDFCDILADIFAQQLSRKPLETVAARIINPNLKIFDECEKNKKTTKREAAAGEMVVTNVIEMGEELVVRAMMY</sequence>
<dbReference type="PROSITE" id="PS00108">
    <property type="entry name" value="PROTEIN_KINASE_ST"/>
    <property type="match status" value="1"/>
</dbReference>
<dbReference type="InterPro" id="IPR017441">
    <property type="entry name" value="Protein_kinase_ATP_BS"/>
</dbReference>
<dbReference type="Proteomes" id="UP000800093">
    <property type="component" value="Unassembled WGS sequence"/>
</dbReference>
<dbReference type="PANTHER" id="PTHR44167:SF24">
    <property type="entry name" value="SERINE_THREONINE-PROTEIN KINASE CHK2"/>
    <property type="match status" value="1"/>
</dbReference>
<feature type="binding site" evidence="3">
    <location>
        <position position="149"/>
    </location>
    <ligand>
        <name>ATP</name>
        <dbReference type="ChEBI" id="CHEBI:30616"/>
    </ligand>
</feature>
<evidence type="ECO:0000256" key="4">
    <source>
        <dbReference type="RuleBase" id="RU000304"/>
    </source>
</evidence>
<dbReference type="EMBL" id="ML986661">
    <property type="protein sequence ID" value="KAF2261258.1"/>
    <property type="molecule type" value="Genomic_DNA"/>
</dbReference>
<keyword evidence="5" id="KW-0732">Signal</keyword>
<proteinExistence type="inferred from homology"/>
<gene>
    <name evidence="7" type="ORF">CC78DRAFT_570656</name>
</gene>
<keyword evidence="1 3" id="KW-0547">Nucleotide-binding</keyword>
<reference evidence="8" key="1">
    <citation type="journal article" date="2020" name="Stud. Mycol.">
        <title>101 Dothideomycetes genomes: A test case for predicting lifestyles and emergence of pathogens.</title>
        <authorList>
            <person name="Haridas S."/>
            <person name="Albert R."/>
            <person name="Binder M."/>
            <person name="Bloem J."/>
            <person name="LaButti K."/>
            <person name="Salamov A."/>
            <person name="Andreopoulos B."/>
            <person name="Baker S."/>
            <person name="Barry K."/>
            <person name="Bills G."/>
            <person name="Bluhm B."/>
            <person name="Cannon C."/>
            <person name="Castanera R."/>
            <person name="Culley D."/>
            <person name="Daum C."/>
            <person name="Ezra D."/>
            <person name="Gonzalez J."/>
            <person name="Henrissat B."/>
            <person name="Kuo A."/>
            <person name="Liang C."/>
            <person name="Lipzen A."/>
            <person name="Lutzoni F."/>
            <person name="Magnuson J."/>
            <person name="Mondo S."/>
            <person name="Nolan M."/>
            <person name="Ohm R."/>
            <person name="Pangilinan J."/>
            <person name="Park H.-J."/>
            <person name="Ramirez L."/>
            <person name="Alfaro M."/>
            <person name="Sun H."/>
            <person name="Tritt A."/>
            <person name="Yoshinaga Y."/>
            <person name="Zwiers L.-H."/>
            <person name="Turgeon B."/>
            <person name="Goodwin S."/>
            <person name="Spatafora J."/>
            <person name="Crous P."/>
            <person name="Grigoriev I."/>
        </authorList>
    </citation>
    <scope>NUCLEOTIDE SEQUENCE [LARGE SCALE GENOMIC DNA]</scope>
    <source>
        <strain evidence="8">CBS 304.66</strain>
    </source>
</reference>
<dbReference type="GO" id="GO:0005524">
    <property type="term" value="F:ATP binding"/>
    <property type="evidence" value="ECO:0007669"/>
    <property type="project" value="UniProtKB-UniRule"/>
</dbReference>
<evidence type="ECO:0000256" key="2">
    <source>
        <dbReference type="ARBA" id="ARBA00022840"/>
    </source>
</evidence>
<dbReference type="OrthoDB" id="1668230at2759"/>